<name>A0A0F9PHW1_9ZZZZ</name>
<reference evidence="1" key="1">
    <citation type="journal article" date="2015" name="Nature">
        <title>Complex archaea that bridge the gap between prokaryotes and eukaryotes.</title>
        <authorList>
            <person name="Spang A."/>
            <person name="Saw J.H."/>
            <person name="Jorgensen S.L."/>
            <person name="Zaremba-Niedzwiedzka K."/>
            <person name="Martijn J."/>
            <person name="Lind A.E."/>
            <person name="van Eijk R."/>
            <person name="Schleper C."/>
            <person name="Guy L."/>
            <person name="Ettema T.J."/>
        </authorList>
    </citation>
    <scope>NUCLEOTIDE SEQUENCE</scope>
</reference>
<accession>A0A0F9PHW1</accession>
<organism evidence="1">
    <name type="scientific">marine sediment metagenome</name>
    <dbReference type="NCBI Taxonomy" id="412755"/>
    <lineage>
        <taxon>unclassified sequences</taxon>
        <taxon>metagenomes</taxon>
        <taxon>ecological metagenomes</taxon>
    </lineage>
</organism>
<sequence length="75" mass="8778">MSVKKIYINKFFDLKGSSHGKVINFNIYYVKSGVRILIKKQVNTLGNKILIHPENKFNQKINKLILNKLGENRFE</sequence>
<gene>
    <name evidence="1" type="ORF">LCGC14_0824180</name>
</gene>
<protein>
    <submittedName>
        <fullName evidence="1">Uncharacterized protein</fullName>
    </submittedName>
</protein>
<dbReference type="EMBL" id="LAZR01002330">
    <property type="protein sequence ID" value="KKN31415.1"/>
    <property type="molecule type" value="Genomic_DNA"/>
</dbReference>
<evidence type="ECO:0000313" key="1">
    <source>
        <dbReference type="EMBL" id="KKN31415.1"/>
    </source>
</evidence>
<comment type="caution">
    <text evidence="1">The sequence shown here is derived from an EMBL/GenBank/DDBJ whole genome shotgun (WGS) entry which is preliminary data.</text>
</comment>
<dbReference type="AlphaFoldDB" id="A0A0F9PHW1"/>
<proteinExistence type="predicted"/>